<keyword evidence="4 6" id="KW-1133">Transmembrane helix</keyword>
<dbReference type="Proteomes" id="UP000618382">
    <property type="component" value="Unassembled WGS sequence"/>
</dbReference>
<reference evidence="8 9" key="1">
    <citation type="submission" date="2020-07" db="EMBL/GenBank/DDBJ databases">
        <title>Sequencing the genomes of 1000 actinobacteria strains.</title>
        <authorList>
            <person name="Klenk H.-P."/>
        </authorList>
    </citation>
    <scope>NUCLEOTIDE SEQUENCE [LARGE SCALE GENOMIC DNA]</scope>
    <source>
        <strain evidence="8 9">DSM 24482</strain>
    </source>
</reference>
<comment type="subcellular location">
    <subcellularLocation>
        <location evidence="1">Cell membrane</location>
        <topology evidence="1">Multi-pass membrane protein</topology>
    </subcellularLocation>
</comment>
<sequence length="315" mass="33537">MSRKRLARLAATVLVVGLVAYLFGRSLADNWAAVRELDISVDGWAVASVLIFAAAVPLSGLLWGSMLTHLGAGPVPRLEAIRVQCLSWLLKYIPGQVGSVANKVLWGGQRGISRALVVITFVYENVFLLLGSIVPTVVVLFLADAFADASHDLVSTLLPVAVALVPLALVMDRRVFRWGVNLVSRRALKKDVPPEYFLAPRPALGYQLAFLLPRVLNGVGFVLIAVSVLDVPSSTWVPLAATYVLAGAVGIMAVLVPSGLGVREGVIVLLASRYVPVEQAIVLSLLARLYSTIGDGVVAAVYAGLSARIRQRGQS</sequence>
<evidence type="ECO:0000256" key="4">
    <source>
        <dbReference type="ARBA" id="ARBA00022989"/>
    </source>
</evidence>
<dbReference type="EMBL" id="BONN01000006">
    <property type="protein sequence ID" value="GIG33337.1"/>
    <property type="molecule type" value="Genomic_DNA"/>
</dbReference>
<dbReference type="EMBL" id="JACCBK010000001">
    <property type="protein sequence ID" value="NYD85227.1"/>
    <property type="molecule type" value="Genomic_DNA"/>
</dbReference>
<gene>
    <name evidence="8" type="ORF">BKA21_000776</name>
    <name evidence="7" type="ORF">Col01nite_24960</name>
</gene>
<dbReference type="Pfam" id="PF03706">
    <property type="entry name" value="LPG_synthase_TM"/>
    <property type="match status" value="1"/>
</dbReference>
<evidence type="ECO:0000256" key="5">
    <source>
        <dbReference type="ARBA" id="ARBA00023136"/>
    </source>
</evidence>
<feature type="transmembrane region" description="Helical" evidence="6">
    <location>
        <begin position="235"/>
        <end position="256"/>
    </location>
</feature>
<evidence type="ECO:0000256" key="6">
    <source>
        <dbReference type="SAM" id="Phobius"/>
    </source>
</evidence>
<evidence type="ECO:0000313" key="9">
    <source>
        <dbReference type="Proteomes" id="UP000577956"/>
    </source>
</evidence>
<evidence type="ECO:0000313" key="7">
    <source>
        <dbReference type="EMBL" id="GIG33337.1"/>
    </source>
</evidence>
<organism evidence="8 9">
    <name type="scientific">Cellulomonas oligotrophica</name>
    <dbReference type="NCBI Taxonomy" id="931536"/>
    <lineage>
        <taxon>Bacteria</taxon>
        <taxon>Bacillati</taxon>
        <taxon>Actinomycetota</taxon>
        <taxon>Actinomycetes</taxon>
        <taxon>Micrococcales</taxon>
        <taxon>Cellulomonadaceae</taxon>
        <taxon>Cellulomonas</taxon>
    </lineage>
</organism>
<feature type="transmembrane region" description="Helical" evidence="6">
    <location>
        <begin position="44"/>
        <end position="63"/>
    </location>
</feature>
<keyword evidence="2" id="KW-1003">Cell membrane</keyword>
<evidence type="ECO:0000313" key="8">
    <source>
        <dbReference type="EMBL" id="NYD85227.1"/>
    </source>
</evidence>
<proteinExistence type="predicted"/>
<accession>A0A7Y9FE07</accession>
<keyword evidence="5 6" id="KW-0472">Membrane</keyword>
<evidence type="ECO:0000313" key="10">
    <source>
        <dbReference type="Proteomes" id="UP000618382"/>
    </source>
</evidence>
<dbReference type="InterPro" id="IPR022791">
    <property type="entry name" value="L-PG_synthase/AglD"/>
</dbReference>
<dbReference type="Proteomes" id="UP000577956">
    <property type="component" value="Unassembled WGS sequence"/>
</dbReference>
<evidence type="ECO:0000256" key="2">
    <source>
        <dbReference type="ARBA" id="ARBA00022475"/>
    </source>
</evidence>
<keyword evidence="3 6" id="KW-0812">Transmembrane</keyword>
<feature type="transmembrane region" description="Helical" evidence="6">
    <location>
        <begin position="208"/>
        <end position="229"/>
    </location>
</feature>
<protein>
    <submittedName>
        <fullName evidence="7 8">Membrane protein</fullName>
    </submittedName>
</protein>
<feature type="transmembrane region" description="Helical" evidence="6">
    <location>
        <begin position="115"/>
        <end position="141"/>
    </location>
</feature>
<evidence type="ECO:0000256" key="1">
    <source>
        <dbReference type="ARBA" id="ARBA00004651"/>
    </source>
</evidence>
<feature type="transmembrane region" description="Helical" evidence="6">
    <location>
        <begin position="153"/>
        <end position="171"/>
    </location>
</feature>
<keyword evidence="10" id="KW-1185">Reference proteome</keyword>
<dbReference type="AlphaFoldDB" id="A0A7Y9FE07"/>
<name>A0A7Y9FE07_9CELL</name>
<reference evidence="7 10" key="2">
    <citation type="submission" date="2021-01" db="EMBL/GenBank/DDBJ databases">
        <title>Whole genome shotgun sequence of Cellulomonas oligotrophica NBRC 109435.</title>
        <authorList>
            <person name="Komaki H."/>
            <person name="Tamura T."/>
        </authorList>
    </citation>
    <scope>NUCLEOTIDE SEQUENCE [LARGE SCALE GENOMIC DNA]</scope>
    <source>
        <strain evidence="7 10">NBRC 109435</strain>
    </source>
</reference>
<evidence type="ECO:0000256" key="3">
    <source>
        <dbReference type="ARBA" id="ARBA00022692"/>
    </source>
</evidence>
<comment type="caution">
    <text evidence="8">The sequence shown here is derived from an EMBL/GenBank/DDBJ whole genome shotgun (WGS) entry which is preliminary data.</text>
</comment>
<dbReference type="RefSeq" id="WP_140458546.1">
    <property type="nucleotide sequence ID" value="NZ_BAABFI010000022.1"/>
</dbReference>